<evidence type="ECO:0000256" key="5">
    <source>
        <dbReference type="SAM" id="Phobius"/>
    </source>
</evidence>
<evidence type="ECO:0000313" key="7">
    <source>
        <dbReference type="Proteomes" id="UP000001514"/>
    </source>
</evidence>
<gene>
    <name evidence="6" type="ORF">SELMODRAFT_139300</name>
</gene>
<feature type="transmembrane region" description="Helical" evidence="5">
    <location>
        <begin position="55"/>
        <end position="80"/>
    </location>
</feature>
<dbReference type="Proteomes" id="UP000001514">
    <property type="component" value="Unassembled WGS sequence"/>
</dbReference>
<dbReference type="HOGENOM" id="CLU_031164_1_1_1"/>
<feature type="transmembrane region" description="Helical" evidence="5">
    <location>
        <begin position="15"/>
        <end position="34"/>
    </location>
</feature>
<protein>
    <submittedName>
        <fullName evidence="6">Uncharacterized protein</fullName>
    </submittedName>
</protein>
<dbReference type="Pfam" id="PF07264">
    <property type="entry name" value="EI24"/>
    <property type="match status" value="1"/>
</dbReference>
<name>D8QPR0_SELML</name>
<sequence length="317" mass="35620">MAPSRGERASAAPTSPWIALLMLWLAGCMDACRFDRAFLICRRSGVVRKKTGQCFLNGLLVLGSVLVLQKAIIPALSWLLDFEAHVDDGSARPVPKLQSFLIALYYVLWLYPIYVISFVINCIHSNEIAQHVFHEVKKTMNEPTSRPSTGTSSTAAAFDRSSFTRGIGENLYSVIVIGAFFAEAFVASFIPYVGQLLYFVLLSWLYAYYCFEYKWGLAQWSLERRLVFFETNWAFFSGFGSPCVLATFFFSPLVSTGVTAILYPLFVLIATASDPEKSIARVKRDSSLFPRLPIFYLANSCSLPIVRFFVSRFPATR</sequence>
<evidence type="ECO:0000256" key="3">
    <source>
        <dbReference type="ARBA" id="ARBA00022989"/>
    </source>
</evidence>
<dbReference type="GO" id="GO:0016020">
    <property type="term" value="C:membrane"/>
    <property type="evidence" value="ECO:0007669"/>
    <property type="project" value="UniProtKB-SubCell"/>
</dbReference>
<dbReference type="InParanoid" id="D8QPR0"/>
<organism evidence="7">
    <name type="scientific">Selaginella moellendorffii</name>
    <name type="common">Spikemoss</name>
    <dbReference type="NCBI Taxonomy" id="88036"/>
    <lineage>
        <taxon>Eukaryota</taxon>
        <taxon>Viridiplantae</taxon>
        <taxon>Streptophyta</taxon>
        <taxon>Embryophyta</taxon>
        <taxon>Tracheophyta</taxon>
        <taxon>Lycopodiopsida</taxon>
        <taxon>Selaginellales</taxon>
        <taxon>Selaginellaceae</taxon>
        <taxon>Selaginella</taxon>
    </lineage>
</organism>
<keyword evidence="7" id="KW-1185">Reference proteome</keyword>
<keyword evidence="3 5" id="KW-1133">Transmembrane helix</keyword>
<dbReference type="OMA" id="HMCLLYA"/>
<evidence type="ECO:0000256" key="2">
    <source>
        <dbReference type="ARBA" id="ARBA00022692"/>
    </source>
</evidence>
<dbReference type="PANTHER" id="PTHR21389:SF0">
    <property type="entry name" value="ETOPOSIDE-INDUCED PROTEIN 2.4 HOMOLOG"/>
    <property type="match status" value="1"/>
</dbReference>
<feature type="transmembrane region" description="Helical" evidence="5">
    <location>
        <begin position="256"/>
        <end position="273"/>
    </location>
</feature>
<dbReference type="Gramene" id="EFJ37666">
    <property type="protein sequence ID" value="EFJ37666"/>
    <property type="gene ID" value="SELMODRAFT_139300"/>
</dbReference>
<reference evidence="6 7" key="1">
    <citation type="journal article" date="2011" name="Science">
        <title>The Selaginella genome identifies genetic changes associated with the evolution of vascular plants.</title>
        <authorList>
            <person name="Banks J.A."/>
            <person name="Nishiyama T."/>
            <person name="Hasebe M."/>
            <person name="Bowman J.L."/>
            <person name="Gribskov M."/>
            <person name="dePamphilis C."/>
            <person name="Albert V.A."/>
            <person name="Aono N."/>
            <person name="Aoyama T."/>
            <person name="Ambrose B.A."/>
            <person name="Ashton N.W."/>
            <person name="Axtell M.J."/>
            <person name="Barker E."/>
            <person name="Barker M.S."/>
            <person name="Bennetzen J.L."/>
            <person name="Bonawitz N.D."/>
            <person name="Chapple C."/>
            <person name="Cheng C."/>
            <person name="Correa L.G."/>
            <person name="Dacre M."/>
            <person name="DeBarry J."/>
            <person name="Dreyer I."/>
            <person name="Elias M."/>
            <person name="Engstrom E.M."/>
            <person name="Estelle M."/>
            <person name="Feng L."/>
            <person name="Finet C."/>
            <person name="Floyd S.K."/>
            <person name="Frommer W.B."/>
            <person name="Fujita T."/>
            <person name="Gramzow L."/>
            <person name="Gutensohn M."/>
            <person name="Harholt J."/>
            <person name="Hattori M."/>
            <person name="Heyl A."/>
            <person name="Hirai T."/>
            <person name="Hiwatashi Y."/>
            <person name="Ishikawa M."/>
            <person name="Iwata M."/>
            <person name="Karol K.G."/>
            <person name="Koehler B."/>
            <person name="Kolukisaoglu U."/>
            <person name="Kubo M."/>
            <person name="Kurata T."/>
            <person name="Lalonde S."/>
            <person name="Li K."/>
            <person name="Li Y."/>
            <person name="Litt A."/>
            <person name="Lyons E."/>
            <person name="Manning G."/>
            <person name="Maruyama T."/>
            <person name="Michael T.P."/>
            <person name="Mikami K."/>
            <person name="Miyazaki S."/>
            <person name="Morinaga S."/>
            <person name="Murata T."/>
            <person name="Mueller-Roeber B."/>
            <person name="Nelson D.R."/>
            <person name="Obara M."/>
            <person name="Oguri Y."/>
            <person name="Olmstead R.G."/>
            <person name="Onodera N."/>
            <person name="Petersen B.L."/>
            <person name="Pils B."/>
            <person name="Prigge M."/>
            <person name="Rensing S.A."/>
            <person name="Riano-Pachon D.M."/>
            <person name="Roberts A.W."/>
            <person name="Sato Y."/>
            <person name="Scheller H.V."/>
            <person name="Schulz B."/>
            <person name="Schulz C."/>
            <person name="Shakirov E.V."/>
            <person name="Shibagaki N."/>
            <person name="Shinohara N."/>
            <person name="Shippen D.E."/>
            <person name="Soerensen I."/>
            <person name="Sotooka R."/>
            <person name="Sugimoto N."/>
            <person name="Sugita M."/>
            <person name="Sumikawa N."/>
            <person name="Tanurdzic M."/>
            <person name="Theissen G."/>
            <person name="Ulvskov P."/>
            <person name="Wakazuki S."/>
            <person name="Weng J.K."/>
            <person name="Willats W.W."/>
            <person name="Wipf D."/>
            <person name="Wolf P.G."/>
            <person name="Yang L."/>
            <person name="Zimmer A.D."/>
            <person name="Zhu Q."/>
            <person name="Mitros T."/>
            <person name="Hellsten U."/>
            <person name="Loque D."/>
            <person name="Otillar R."/>
            <person name="Salamov A."/>
            <person name="Schmutz J."/>
            <person name="Shapiro H."/>
            <person name="Lindquist E."/>
            <person name="Lucas S."/>
            <person name="Rokhsar D."/>
            <person name="Grigoriev I.V."/>
        </authorList>
    </citation>
    <scope>NUCLEOTIDE SEQUENCE [LARGE SCALE GENOMIC DNA]</scope>
</reference>
<dbReference type="AlphaFoldDB" id="D8QPR0"/>
<dbReference type="OrthoDB" id="266518at2759"/>
<feature type="transmembrane region" description="Helical" evidence="5">
    <location>
        <begin position="294"/>
        <end position="310"/>
    </location>
</feature>
<proteinExistence type="predicted"/>
<feature type="transmembrane region" description="Helical" evidence="5">
    <location>
        <begin position="170"/>
        <end position="190"/>
    </location>
</feature>
<dbReference type="STRING" id="88036.D8QPR0"/>
<dbReference type="PROSITE" id="PS51257">
    <property type="entry name" value="PROKAR_LIPOPROTEIN"/>
    <property type="match status" value="1"/>
</dbReference>
<keyword evidence="4 5" id="KW-0472">Membrane</keyword>
<dbReference type="GO" id="GO:0005783">
    <property type="term" value="C:endoplasmic reticulum"/>
    <property type="evidence" value="ECO:0000318"/>
    <property type="project" value="GO_Central"/>
</dbReference>
<evidence type="ECO:0000313" key="6">
    <source>
        <dbReference type="EMBL" id="EFJ37666.1"/>
    </source>
</evidence>
<evidence type="ECO:0000256" key="4">
    <source>
        <dbReference type="ARBA" id="ARBA00023136"/>
    </source>
</evidence>
<dbReference type="EMBL" id="GL377565">
    <property type="protein sequence ID" value="EFJ37666.1"/>
    <property type="molecule type" value="Genomic_DNA"/>
</dbReference>
<evidence type="ECO:0000256" key="1">
    <source>
        <dbReference type="ARBA" id="ARBA00004141"/>
    </source>
</evidence>
<dbReference type="eggNOG" id="KOG3966">
    <property type="taxonomic scope" value="Eukaryota"/>
</dbReference>
<keyword evidence="2 5" id="KW-0812">Transmembrane</keyword>
<dbReference type="InterPro" id="IPR059112">
    <property type="entry name" value="CysZ/EI24"/>
</dbReference>
<dbReference type="KEGG" id="smo:SELMODRAFT_139300"/>
<accession>D8QPR0</accession>
<comment type="subcellular location">
    <subcellularLocation>
        <location evidence="1">Membrane</location>
        <topology evidence="1">Multi-pass membrane protein</topology>
    </subcellularLocation>
</comment>
<feature type="transmembrane region" description="Helical" evidence="5">
    <location>
        <begin position="100"/>
        <end position="123"/>
    </location>
</feature>
<dbReference type="GO" id="GO:0016236">
    <property type="term" value="P:macroautophagy"/>
    <property type="evidence" value="ECO:0000318"/>
    <property type="project" value="GO_Central"/>
</dbReference>
<dbReference type="PANTHER" id="PTHR21389">
    <property type="entry name" value="P53 INDUCED PROTEIN"/>
    <property type="match status" value="1"/>
</dbReference>
<dbReference type="FunCoup" id="D8QPR0">
    <property type="interactions" value="2198"/>
</dbReference>